<evidence type="ECO:0000256" key="2">
    <source>
        <dbReference type="ARBA" id="ARBA00004319"/>
    </source>
</evidence>
<evidence type="ECO:0000256" key="3">
    <source>
        <dbReference type="ARBA" id="ARBA00012723"/>
    </source>
</evidence>
<dbReference type="RefSeq" id="XP_028861755.1">
    <property type="nucleotide sequence ID" value="XM_029005136.1"/>
</dbReference>
<dbReference type="Proteomes" id="UP000219813">
    <property type="component" value="Chromosome 9"/>
</dbReference>
<reference evidence="8 9" key="1">
    <citation type="submission" date="2016-06" db="EMBL/GenBank/DDBJ databases">
        <authorList>
            <consortium name="Pathogen Informatics"/>
        </authorList>
    </citation>
    <scope>NUCLEOTIDE SEQUENCE [LARGE SCALE GENOMIC DNA]</scope>
</reference>
<comment type="subcellular location">
    <subcellularLocation>
        <location evidence="2">Endoplasmic reticulum lumen</location>
    </subcellularLocation>
</comment>
<dbReference type="GeneID" id="39868961"/>
<keyword evidence="9" id="KW-1185">Reference proteome</keyword>
<organism evidence="8 9">
    <name type="scientific">Plasmodium malariae</name>
    <dbReference type="NCBI Taxonomy" id="5858"/>
    <lineage>
        <taxon>Eukaryota</taxon>
        <taxon>Sar</taxon>
        <taxon>Alveolata</taxon>
        <taxon>Apicomplexa</taxon>
        <taxon>Aconoidasida</taxon>
        <taxon>Haemosporida</taxon>
        <taxon>Plasmodiidae</taxon>
        <taxon>Plasmodium</taxon>
        <taxon>Plasmodium (Plasmodium)</taxon>
    </lineage>
</organism>
<dbReference type="Pfam" id="PF24541">
    <property type="entry name" value="Thioredox_PDIA6_C"/>
    <property type="match status" value="1"/>
</dbReference>
<dbReference type="Gene3D" id="3.40.30.10">
    <property type="entry name" value="Glutaredoxin"/>
    <property type="match status" value="2"/>
</dbReference>
<dbReference type="InterPro" id="IPR013766">
    <property type="entry name" value="Thioredoxin_domain"/>
</dbReference>
<dbReference type="VEuPathDB" id="PlasmoDB:PmUG01_09043300"/>
<dbReference type="OMA" id="KQKLWGW"/>
<dbReference type="GO" id="GO:0034976">
    <property type="term" value="P:response to endoplasmic reticulum stress"/>
    <property type="evidence" value="ECO:0007669"/>
    <property type="project" value="TreeGrafter"/>
</dbReference>
<protein>
    <recommendedName>
        <fullName evidence="3">protein disulfide-isomerase</fullName>
        <ecNumber evidence="3">5.3.4.1</ecNumber>
    </recommendedName>
</protein>
<proteinExistence type="predicted"/>
<dbReference type="EC" id="5.3.4.1" evidence="3"/>
<evidence type="ECO:0000259" key="7">
    <source>
        <dbReference type="PROSITE" id="PS51352"/>
    </source>
</evidence>
<dbReference type="CDD" id="cd02961">
    <property type="entry name" value="PDI_a_family"/>
    <property type="match status" value="2"/>
</dbReference>
<dbReference type="GO" id="GO:0005788">
    <property type="term" value="C:endoplasmic reticulum lumen"/>
    <property type="evidence" value="ECO:0007669"/>
    <property type="project" value="UniProtKB-SubCell"/>
</dbReference>
<sequence>MLVVHRFLKMKNFGKTILLLPLIFLFMECTWSLYADVKEIQTVETVEKLEELLSLKKMCLVQFYATWCRVSRGFANDFISIAKTVKDDITILAVKNEEIANKYKIEVYPNIHLFFVKDNKKEVEKFDGNYKIKDVVSFIYDSIKKYRLKELNIDISKNKSSYKKKKNQNKNDGKVIILNDTNFDKSILQNDDNVWFVFFYAPWCGHSKPIHPIFDELAKKVAHLKNARIAKIDATVEQRTAQTYQINGYPSFKLFPSGNKTLHSAINYNESRTTEDLYQFFLKYYKEKKEVIQLTSQQVFDEYCEKDVCLLAILPNKEDTEASYFDSYINILTNVTKDISNLPVSFLWTQAGDQLDIVQKLNLTFGFPTVIAISFSKNVYSILKGNYSEQSIKNFITQMMMGKSSVDNLVPFTVKNVPKFSPNTLNENNLEL</sequence>
<comment type="catalytic activity">
    <reaction evidence="1">
        <text>Catalyzes the rearrangement of -S-S- bonds in proteins.</text>
        <dbReference type="EC" id="5.3.4.1"/>
    </reaction>
</comment>
<dbReference type="Pfam" id="PF00085">
    <property type="entry name" value="Thioredoxin"/>
    <property type="match status" value="2"/>
</dbReference>
<feature type="domain" description="Thioredoxin" evidence="7">
    <location>
        <begin position="153"/>
        <end position="287"/>
    </location>
</feature>
<dbReference type="PROSITE" id="PS51352">
    <property type="entry name" value="THIOREDOXIN_2"/>
    <property type="match status" value="2"/>
</dbReference>
<evidence type="ECO:0000313" key="8">
    <source>
        <dbReference type="EMBL" id="SCN12858.1"/>
    </source>
</evidence>
<dbReference type="OrthoDB" id="2121326at2759"/>
<dbReference type="KEGG" id="pmal:PMUG01_09043300"/>
<keyword evidence="4" id="KW-1015">Disulfide bond</keyword>
<dbReference type="GO" id="GO:0015035">
    <property type="term" value="F:protein-disulfide reductase activity"/>
    <property type="evidence" value="ECO:0007669"/>
    <property type="project" value="TreeGrafter"/>
</dbReference>
<name>A0A1D3PCS3_PLAMA</name>
<keyword evidence="6" id="KW-0676">Redox-active center</keyword>
<evidence type="ECO:0000256" key="1">
    <source>
        <dbReference type="ARBA" id="ARBA00001182"/>
    </source>
</evidence>
<evidence type="ECO:0000256" key="6">
    <source>
        <dbReference type="ARBA" id="ARBA00023284"/>
    </source>
</evidence>
<dbReference type="InterPro" id="IPR057305">
    <property type="entry name" value="Thioredox_PDIA6_C"/>
</dbReference>
<dbReference type="InterPro" id="IPR036249">
    <property type="entry name" value="Thioredoxin-like_sf"/>
</dbReference>
<evidence type="ECO:0000256" key="5">
    <source>
        <dbReference type="ARBA" id="ARBA00023235"/>
    </source>
</evidence>
<dbReference type="SUPFAM" id="SSF52833">
    <property type="entry name" value="Thioredoxin-like"/>
    <property type="match status" value="3"/>
</dbReference>
<dbReference type="EMBL" id="LT594630">
    <property type="protein sequence ID" value="SCN12858.1"/>
    <property type="molecule type" value="Genomic_DNA"/>
</dbReference>
<evidence type="ECO:0000313" key="9">
    <source>
        <dbReference type="Proteomes" id="UP000219813"/>
    </source>
</evidence>
<evidence type="ECO:0000256" key="4">
    <source>
        <dbReference type="ARBA" id="ARBA00023157"/>
    </source>
</evidence>
<dbReference type="PANTHER" id="PTHR45815">
    <property type="entry name" value="PROTEIN DISULFIDE-ISOMERASE A6"/>
    <property type="match status" value="1"/>
</dbReference>
<keyword evidence="5 8" id="KW-0413">Isomerase</keyword>
<dbReference type="GO" id="GO:0003756">
    <property type="term" value="F:protein disulfide isomerase activity"/>
    <property type="evidence" value="ECO:0007669"/>
    <property type="project" value="UniProtKB-EC"/>
</dbReference>
<accession>A0A1D3PCS3</accession>
<dbReference type="AlphaFoldDB" id="A0A1D3PCS3"/>
<gene>
    <name evidence="8" type="primary">PDI-11</name>
    <name evidence="8" type="ORF">PMUG01_09043300</name>
</gene>
<feature type="domain" description="Thioredoxin" evidence="7">
    <location>
        <begin position="29"/>
        <end position="144"/>
    </location>
</feature>
<dbReference type="PANTHER" id="PTHR45815:SF3">
    <property type="entry name" value="PROTEIN DISULFIDE-ISOMERASE A6"/>
    <property type="match status" value="1"/>
</dbReference>